<accession>A0A4C1Y5P1</accession>
<proteinExistence type="predicted"/>
<evidence type="ECO:0000313" key="2">
    <source>
        <dbReference type="EMBL" id="GBP69877.1"/>
    </source>
</evidence>
<dbReference type="AlphaFoldDB" id="A0A4C1Y5P1"/>
<name>A0A4C1Y5P1_EUMVA</name>
<dbReference type="Proteomes" id="UP000299102">
    <property type="component" value="Unassembled WGS sequence"/>
</dbReference>
<dbReference type="EMBL" id="BGZK01001055">
    <property type="protein sequence ID" value="GBP69877.1"/>
    <property type="molecule type" value="Genomic_DNA"/>
</dbReference>
<evidence type="ECO:0000313" key="3">
    <source>
        <dbReference type="Proteomes" id="UP000299102"/>
    </source>
</evidence>
<keyword evidence="3" id="KW-1185">Reference proteome</keyword>
<comment type="caution">
    <text evidence="2">The sequence shown here is derived from an EMBL/GenBank/DDBJ whole genome shotgun (WGS) entry which is preliminary data.</text>
</comment>
<organism evidence="2 3">
    <name type="scientific">Eumeta variegata</name>
    <name type="common">Bagworm moth</name>
    <name type="synonym">Eumeta japonica</name>
    <dbReference type="NCBI Taxonomy" id="151549"/>
    <lineage>
        <taxon>Eukaryota</taxon>
        <taxon>Metazoa</taxon>
        <taxon>Ecdysozoa</taxon>
        <taxon>Arthropoda</taxon>
        <taxon>Hexapoda</taxon>
        <taxon>Insecta</taxon>
        <taxon>Pterygota</taxon>
        <taxon>Neoptera</taxon>
        <taxon>Endopterygota</taxon>
        <taxon>Lepidoptera</taxon>
        <taxon>Glossata</taxon>
        <taxon>Ditrysia</taxon>
        <taxon>Tineoidea</taxon>
        <taxon>Psychidae</taxon>
        <taxon>Oiketicinae</taxon>
        <taxon>Eumeta</taxon>
    </lineage>
</organism>
<gene>
    <name evidence="2" type="ORF">EVAR_49457_1</name>
</gene>
<sequence length="241" mass="27118">MFKFVYVLLTFFADGAKDWVDDNRLLELYGTTSDKHLYGKIKIVPTASARGGKLKHLASHAAGADLTEAPGLDSTAVSHQESVLYHIPNYRPADQGPSRQHHGAKSSEQLFESTPLHNEHYTKYLDLLGNEQFLKYTPNNFDQFKPANHKYSNSNMFNSYRSIQDILNSQDYSSGKLGRRNKHNENSKYLKFKGPVKVLRRKPRGKLVYNQILVRDGGGCVSGTCKRALGARGARGRDTNQ</sequence>
<reference evidence="2 3" key="1">
    <citation type="journal article" date="2019" name="Commun. Biol.">
        <title>The bagworm genome reveals a unique fibroin gene that provides high tensile strength.</title>
        <authorList>
            <person name="Kono N."/>
            <person name="Nakamura H."/>
            <person name="Ohtoshi R."/>
            <person name="Tomita M."/>
            <person name="Numata K."/>
            <person name="Arakawa K."/>
        </authorList>
    </citation>
    <scope>NUCLEOTIDE SEQUENCE [LARGE SCALE GENOMIC DNA]</scope>
</reference>
<protein>
    <submittedName>
        <fullName evidence="2">Uncharacterized protein</fullName>
    </submittedName>
</protein>
<feature type="region of interest" description="Disordered" evidence="1">
    <location>
        <begin position="90"/>
        <end position="109"/>
    </location>
</feature>
<evidence type="ECO:0000256" key="1">
    <source>
        <dbReference type="SAM" id="MobiDB-lite"/>
    </source>
</evidence>